<feature type="region of interest" description="Disordered" evidence="3">
    <location>
        <begin position="181"/>
        <end position="247"/>
    </location>
</feature>
<reference evidence="7" key="1">
    <citation type="journal article" date="2015" name="Nat. Commun.">
        <title>The Lingula genome provides insights into brachiopod evolution and the origin of phosphate biomineralization.</title>
        <authorList>
            <person name="Luo Y.J."/>
            <person name="Takeuchi T."/>
            <person name="Koyanagi R."/>
            <person name="Yamada L."/>
            <person name="Kanda M."/>
            <person name="Khalturina M."/>
            <person name="Fujie M."/>
            <person name="Yamasaki S.I."/>
            <person name="Endo K."/>
            <person name="Satoh N."/>
        </authorList>
    </citation>
    <scope>NUCLEOTIDE SEQUENCE</scope>
</reference>
<gene>
    <name evidence="7" type="primary">LOC106177062</name>
</gene>
<reference evidence="7" key="2">
    <citation type="submission" date="2025-08" db="UniProtKB">
        <authorList>
            <consortium name="RefSeq"/>
        </authorList>
    </citation>
    <scope>IDENTIFICATION</scope>
</reference>
<dbReference type="RefSeq" id="XP_023931580.1">
    <property type="nucleotide sequence ID" value="XM_024075812.1"/>
</dbReference>
<feature type="domain" description="Phosphofurin acidic cluster sorting protein 1/2 C-terminal" evidence="4">
    <location>
        <begin position="423"/>
        <end position="839"/>
    </location>
</feature>
<feature type="domain" description="Phosphofurin acidic cluster sorting protein 1/2 N-terminal C2" evidence="5">
    <location>
        <begin position="18"/>
        <end position="183"/>
    </location>
</feature>
<evidence type="ECO:0000313" key="7">
    <source>
        <dbReference type="RefSeq" id="XP_023931580.1"/>
    </source>
</evidence>
<feature type="compositionally biased region" description="Basic residues" evidence="3">
    <location>
        <begin position="229"/>
        <end position="247"/>
    </location>
</feature>
<feature type="compositionally biased region" description="Basic and acidic residues" evidence="3">
    <location>
        <begin position="339"/>
        <end position="355"/>
    </location>
</feature>
<feature type="compositionally biased region" description="Basic and acidic residues" evidence="3">
    <location>
        <begin position="386"/>
        <end position="396"/>
    </location>
</feature>
<organism evidence="6 7">
    <name type="scientific">Lingula anatina</name>
    <name type="common">Brachiopod</name>
    <name type="synonym">Lingula unguis</name>
    <dbReference type="NCBI Taxonomy" id="7574"/>
    <lineage>
        <taxon>Eukaryota</taxon>
        <taxon>Metazoa</taxon>
        <taxon>Spiralia</taxon>
        <taxon>Lophotrochozoa</taxon>
        <taxon>Brachiopoda</taxon>
        <taxon>Linguliformea</taxon>
        <taxon>Lingulata</taxon>
        <taxon>Lingulida</taxon>
        <taxon>Linguloidea</taxon>
        <taxon>Lingulidae</taxon>
        <taxon>Lingula</taxon>
    </lineage>
</organism>
<feature type="compositionally biased region" description="Acidic residues" evidence="3">
    <location>
        <begin position="264"/>
        <end position="274"/>
    </location>
</feature>
<accession>A0A2R2MMZ9</accession>
<comment type="similarity">
    <text evidence="1">Belongs to the PACS family.</text>
</comment>
<feature type="compositionally biased region" description="Polar residues" evidence="3">
    <location>
        <begin position="653"/>
        <end position="666"/>
    </location>
</feature>
<evidence type="ECO:0000259" key="5">
    <source>
        <dbReference type="Pfam" id="PF25332"/>
    </source>
</evidence>
<dbReference type="OrthoDB" id="28829at2759"/>
<dbReference type="Proteomes" id="UP000085678">
    <property type="component" value="Unplaced"/>
</dbReference>
<dbReference type="PANTHER" id="PTHR13280">
    <property type="entry name" value="PHOSPHOFURIN ACIDIC CLUSTER SORTING PROTEIN"/>
    <property type="match status" value="1"/>
</dbReference>
<evidence type="ECO:0000313" key="6">
    <source>
        <dbReference type="Proteomes" id="UP000085678"/>
    </source>
</evidence>
<dbReference type="Pfam" id="PF25332">
    <property type="entry name" value="C2_PACS_N"/>
    <property type="match status" value="1"/>
</dbReference>
<name>A0A2R2MMZ9_LINAN</name>
<feature type="region of interest" description="Disordered" evidence="3">
    <location>
        <begin position="633"/>
        <end position="734"/>
    </location>
</feature>
<keyword evidence="6" id="KW-1185">Reference proteome</keyword>
<evidence type="ECO:0000256" key="2">
    <source>
        <dbReference type="ARBA" id="ARBA00022553"/>
    </source>
</evidence>
<feature type="compositionally biased region" description="Acidic residues" evidence="3">
    <location>
        <begin position="202"/>
        <end position="223"/>
    </location>
</feature>
<proteinExistence type="inferred from homology"/>
<feature type="region of interest" description="Disordered" evidence="3">
    <location>
        <begin position="264"/>
        <end position="418"/>
    </location>
</feature>
<evidence type="ECO:0000259" key="4">
    <source>
        <dbReference type="Pfam" id="PF10254"/>
    </source>
</evidence>
<feature type="compositionally biased region" description="Polar residues" evidence="3">
    <location>
        <begin position="679"/>
        <end position="703"/>
    </location>
</feature>
<dbReference type="InterPro" id="IPR057541">
    <property type="entry name" value="PACS1/2_N"/>
</dbReference>
<dbReference type="PANTHER" id="PTHR13280:SF17">
    <property type="entry name" value="KRUEPPEL TARGET AT 95D, ISOFORM A"/>
    <property type="match status" value="1"/>
</dbReference>
<sequence length="844" mass="94146">MADSGLQKMTPLPGHKPVPQNLYATWEIDKSSPNCIPRLCTLKLTRLMVLKPLEQDLTSIIIAVKMQIGSQGSKRTLRTTEIVLQPNGTVDTELDITFILQYPHFFKRDGNKLQIMLQRRKKYKNRTILGYKTLAVGTVNMAQVLQRAADKELVLYPDIKDAQSDLSRIAQVTILALSSQPVDKEENGRRKHQDSVEAGSGETDDDDQEDSSNEEGSDSETCEIEGNSRPRKGRSRRGHPRMARQRNLKQKFFDLLRKLKVSEEVLDSEQDPELGDQLHSQQEIEELFDELEDLSDSGPEMDNLSVLSTPKPSLRPFFTNRAQSVEALEPTKEPAATYHSDDSSKKNDSDGHGDDLDPELSEQTPAPSQLHKAEKPGSPVAKGKKLSRDRSISLKEKKVKKENRPAERRSSVGNNDNLPRKILLDQLGAVLQSDEHLPEYVIFVNACEGQGQLFSHKIQERHQKVICTCSNADVKATIQFIVNKIQKFCHSNSRNPNPIKLAIVGNDSYVNAILKPWVEQFAAKSPDWQGYIRFLIIPLGGSVIGKYLASIDGTYNAIFNDSLWKDSFDKTDSFPTDFNEILNRVSRYLKGASQVLQLPLGEAMLTCSKGKSHEEESSQIFIPFISEMRLGPTPGELSQMSVDIDDSLPTAPASGTQLSSSPPASSDKQKDSHTPPNSPSVSNIAATPASQSISPSVSGSEYQELQLDYWTVPGKTEREEKSKKEPKDNKSSLKTAFRSIKVSRLPPNGEMSGQTMSMVVYTKEKKQKMIRIGKKSKDTSEAKREAVEGISRMICTTKSQNSTLSVVIDGHEWTGVKFFQLSSQWQTHIKHFPVAIFGHVETAC</sequence>
<dbReference type="AlphaFoldDB" id="A0A2R2MMZ9"/>
<keyword evidence="2" id="KW-0597">Phosphoprotein</keyword>
<dbReference type="GeneID" id="106177062"/>
<dbReference type="InterPro" id="IPR019381">
    <property type="entry name" value="PACS1/2_C"/>
</dbReference>
<feature type="compositionally biased region" description="Basic and acidic residues" evidence="3">
    <location>
        <begin position="715"/>
        <end position="731"/>
    </location>
</feature>
<feature type="compositionally biased region" description="Acidic residues" evidence="3">
    <location>
        <begin position="283"/>
        <end position="295"/>
    </location>
</feature>
<evidence type="ECO:0000256" key="3">
    <source>
        <dbReference type="SAM" id="MobiDB-lite"/>
    </source>
</evidence>
<protein>
    <submittedName>
        <fullName evidence="7">Phosphofurin acidic cluster sorting protein 2 isoform X2</fullName>
    </submittedName>
</protein>
<evidence type="ECO:0000256" key="1">
    <source>
        <dbReference type="ARBA" id="ARBA00008590"/>
    </source>
</evidence>
<dbReference type="GO" id="GO:0072659">
    <property type="term" value="P:protein localization to plasma membrane"/>
    <property type="evidence" value="ECO:0007669"/>
    <property type="project" value="TreeGrafter"/>
</dbReference>
<dbReference type="Pfam" id="PF10254">
    <property type="entry name" value="Pacs-1"/>
    <property type="match status" value="1"/>
</dbReference>